<evidence type="ECO:0000256" key="9">
    <source>
        <dbReference type="SAM" id="SignalP"/>
    </source>
</evidence>
<feature type="transmembrane region" description="Helical" evidence="8">
    <location>
        <begin position="554"/>
        <end position="583"/>
    </location>
</feature>
<dbReference type="GO" id="GO:0016020">
    <property type="term" value="C:membrane"/>
    <property type="evidence" value="ECO:0007669"/>
    <property type="project" value="UniProtKB-SubCell"/>
</dbReference>
<evidence type="ECO:0000256" key="1">
    <source>
        <dbReference type="ARBA" id="ARBA00004141"/>
    </source>
</evidence>
<gene>
    <name evidence="11" type="ORF">BABINDRAFT_163108</name>
</gene>
<dbReference type="InterPro" id="IPR010308">
    <property type="entry name" value="TRP_C"/>
</dbReference>
<feature type="region of interest" description="Disordered" evidence="7">
    <location>
        <begin position="687"/>
        <end position="760"/>
    </location>
</feature>
<dbReference type="OrthoDB" id="5212126at2759"/>
<dbReference type="AlphaFoldDB" id="A0A1E3QK70"/>
<dbReference type="STRING" id="984486.A0A1E3QK70"/>
<keyword evidence="3 8" id="KW-0812">Transmembrane</keyword>
<feature type="domain" description="ML-like" evidence="10">
    <location>
        <begin position="22"/>
        <end position="160"/>
    </location>
</feature>
<dbReference type="PANTHER" id="PTHR31145:SF4">
    <property type="entry name" value="FLAVIN CARRIER PROTEIN 1-RELATED"/>
    <property type="match status" value="1"/>
</dbReference>
<feature type="transmembrane region" description="Helical" evidence="8">
    <location>
        <begin position="404"/>
        <end position="425"/>
    </location>
</feature>
<proteinExistence type="inferred from homology"/>
<evidence type="ECO:0000313" key="11">
    <source>
        <dbReference type="EMBL" id="ODQ78083.1"/>
    </source>
</evidence>
<dbReference type="RefSeq" id="XP_018983411.1">
    <property type="nucleotide sequence ID" value="XM_019129720.1"/>
</dbReference>
<feature type="transmembrane region" description="Helical" evidence="8">
    <location>
        <begin position="328"/>
        <end position="349"/>
    </location>
</feature>
<keyword evidence="12" id="KW-1185">Reference proteome</keyword>
<evidence type="ECO:0000256" key="8">
    <source>
        <dbReference type="SAM" id="Phobius"/>
    </source>
</evidence>
<comment type="subcellular location">
    <subcellularLocation>
        <location evidence="1">Membrane</location>
        <topology evidence="1">Multi-pass membrane protein</topology>
    </subcellularLocation>
</comment>
<comment type="similarity">
    <text evidence="2">Belongs to the transient receptor potential (TRP) ion channel family.</text>
</comment>
<feature type="compositionally biased region" description="Basic residues" evidence="7">
    <location>
        <begin position="708"/>
        <end position="719"/>
    </location>
</feature>
<dbReference type="GeneID" id="30147573"/>
<dbReference type="GO" id="GO:0009272">
    <property type="term" value="P:fungal-type cell wall biogenesis"/>
    <property type="evidence" value="ECO:0007669"/>
    <property type="project" value="TreeGrafter"/>
</dbReference>
<sequence>MRTSSWMYPAVLLAQLLSVHARLLSASSLVTCMENSQLSPSFFNVLFVPENKALYYNLVVDAEISGYILAYAEVYAYGFKIIEKEINVCNLGWKQFCPIYPGKIAIDSVAYISDEYTSQIPGIAYTVPDIDAIAKIRITNSTGQQIACLQATFTNGKTVSHVGVQWVTAVIAGLGLLASALLSTFGNSNAASHISANAVSLFLYFQNVVIVSMMHVEVLPPIASAWSENLAWSMGLIRTEFMQKIFRWYIQATGGTPDLFMTSQTKSVLVQRGLDRIDLYEAYTSPGSLFKRAAYQLQSNVYLVIYRGIQRLGYKAGIESSSICVTGFTWFILFAWVIAGVFFIFRYSLELGFRFGWFKRSQATNFRLNWLLILKGSLQRYIYIGFTQLVILSLWQFFQRDSPAVVFLACVFLVFVVSILGWACFRTLKFGRESIQKYNNPAAKLYGDQRILDKYGFFYTMFNAQKYWFGAVILGYSLAKSMFIGLAQDSGKTQALAVFILDLAFLIVLLRTAPYLNRWTNCVNYAMAAVNLFNSLLFLFFSDLFGQPAAVGSIMAWLFFIVNAAFSVFLLFAIIYTVVMVFVSKNPDARFAPVRDDRTAFQRKHSVKNATGQKVVNEQTAALMALGAAAQTHTQDWENEIYRLKDISQTDFAASNEKLTSNHYTPDVSDSPPMLMAQNFLDRTVSEQQRIKEAESEGQENNGGFIRKLTRGKSLKRTKSSADSMPPAKVTASPERTSPFHSPEDDMMQSWHDTPVNPPRNVRRVSDTLTDQVNQPNYQQLGQEARITSFNSGLTADDQTFEPVTAADVIGGTRTVPHDRRFA</sequence>
<evidence type="ECO:0000256" key="2">
    <source>
        <dbReference type="ARBA" id="ARBA00010642"/>
    </source>
</evidence>
<feature type="signal peptide" evidence="9">
    <location>
        <begin position="1"/>
        <end position="21"/>
    </location>
</feature>
<dbReference type="PANTHER" id="PTHR31145">
    <property type="entry name" value="INTEGRAL MEMBRANE PROTEIN (AFU_ORTHOLOGUE AFUA_7G01610)"/>
    <property type="match status" value="1"/>
</dbReference>
<evidence type="ECO:0000256" key="6">
    <source>
        <dbReference type="ARBA" id="ARBA00023136"/>
    </source>
</evidence>
<evidence type="ECO:0000259" key="10">
    <source>
        <dbReference type="SMART" id="SM01320"/>
    </source>
</evidence>
<dbReference type="Pfam" id="PF06011">
    <property type="entry name" value="TRP"/>
    <property type="match status" value="1"/>
</dbReference>
<evidence type="ECO:0000256" key="3">
    <source>
        <dbReference type="ARBA" id="ARBA00022692"/>
    </source>
</evidence>
<dbReference type="Pfam" id="PF14558">
    <property type="entry name" value="TRP_N"/>
    <property type="match status" value="1"/>
</dbReference>
<dbReference type="GO" id="GO:0055085">
    <property type="term" value="P:transmembrane transport"/>
    <property type="evidence" value="ECO:0007669"/>
    <property type="project" value="TreeGrafter"/>
</dbReference>
<dbReference type="Proteomes" id="UP000094336">
    <property type="component" value="Unassembled WGS sequence"/>
</dbReference>
<keyword evidence="5 8" id="KW-1133">Transmembrane helix</keyword>
<accession>A0A1E3QK70</accession>
<reference evidence="12" key="1">
    <citation type="submission" date="2016-05" db="EMBL/GenBank/DDBJ databases">
        <title>Comparative genomics of biotechnologically important yeasts.</title>
        <authorList>
            <consortium name="DOE Joint Genome Institute"/>
            <person name="Riley R."/>
            <person name="Haridas S."/>
            <person name="Wolfe K.H."/>
            <person name="Lopes M.R."/>
            <person name="Hittinger C.T."/>
            <person name="Goker M."/>
            <person name="Salamov A."/>
            <person name="Wisecaver J."/>
            <person name="Long T.M."/>
            <person name="Aerts A.L."/>
            <person name="Barry K."/>
            <person name="Choi C."/>
            <person name="Clum A."/>
            <person name="Coughlan A.Y."/>
            <person name="Deshpande S."/>
            <person name="Douglass A.P."/>
            <person name="Hanson S.J."/>
            <person name="Klenk H.-P."/>
            <person name="Labutti K."/>
            <person name="Lapidus A."/>
            <person name="Lindquist E."/>
            <person name="Lipzen A."/>
            <person name="Meier-Kolthoff J.P."/>
            <person name="Ohm R.A."/>
            <person name="Otillar R.P."/>
            <person name="Pangilinan J."/>
            <person name="Peng Y."/>
            <person name="Rokas A."/>
            <person name="Rosa C.A."/>
            <person name="Scheuner C."/>
            <person name="Sibirny A.A."/>
            <person name="Slot J.C."/>
            <person name="Stielow J.B."/>
            <person name="Sun H."/>
            <person name="Kurtzman C.P."/>
            <person name="Blackwell M."/>
            <person name="Grigoriev I.V."/>
            <person name="Jeffries T.W."/>
        </authorList>
    </citation>
    <scope>NUCLEOTIDE SEQUENCE [LARGE SCALE GENOMIC DNA]</scope>
    <source>
        <strain evidence="12">NRRL Y-12698</strain>
    </source>
</reference>
<feature type="transmembrane region" description="Helical" evidence="8">
    <location>
        <begin position="381"/>
        <end position="398"/>
    </location>
</feature>
<dbReference type="InterPro" id="IPR032800">
    <property type="entry name" value="TRP_N"/>
</dbReference>
<name>A0A1E3QK70_9ASCO</name>
<evidence type="ECO:0000256" key="4">
    <source>
        <dbReference type="ARBA" id="ARBA00022729"/>
    </source>
</evidence>
<evidence type="ECO:0000256" key="5">
    <source>
        <dbReference type="ARBA" id="ARBA00022989"/>
    </source>
</evidence>
<feature type="transmembrane region" description="Helical" evidence="8">
    <location>
        <begin position="493"/>
        <end position="510"/>
    </location>
</feature>
<keyword evidence="4 9" id="KW-0732">Signal</keyword>
<evidence type="ECO:0000256" key="7">
    <source>
        <dbReference type="SAM" id="MobiDB-lite"/>
    </source>
</evidence>
<dbReference type="EMBL" id="KV454437">
    <property type="protein sequence ID" value="ODQ78083.1"/>
    <property type="molecule type" value="Genomic_DNA"/>
</dbReference>
<keyword evidence="6 8" id="KW-0472">Membrane</keyword>
<evidence type="ECO:0000313" key="12">
    <source>
        <dbReference type="Proteomes" id="UP000094336"/>
    </source>
</evidence>
<protein>
    <recommendedName>
        <fullName evidence="10">ML-like domain-containing protein</fullName>
    </recommendedName>
</protein>
<feature type="transmembrane region" description="Helical" evidence="8">
    <location>
        <begin position="467"/>
        <end position="487"/>
    </location>
</feature>
<feature type="chain" id="PRO_5009134262" description="ML-like domain-containing protein" evidence="9">
    <location>
        <begin position="22"/>
        <end position="823"/>
    </location>
</feature>
<dbReference type="SMART" id="SM01320">
    <property type="entry name" value="TRP_N"/>
    <property type="match status" value="1"/>
</dbReference>
<dbReference type="InterPro" id="IPR040241">
    <property type="entry name" value="TRP_Flc/Pkd2-like"/>
</dbReference>
<organism evidence="11 12">
    <name type="scientific">Babjeviella inositovora NRRL Y-12698</name>
    <dbReference type="NCBI Taxonomy" id="984486"/>
    <lineage>
        <taxon>Eukaryota</taxon>
        <taxon>Fungi</taxon>
        <taxon>Dikarya</taxon>
        <taxon>Ascomycota</taxon>
        <taxon>Saccharomycotina</taxon>
        <taxon>Pichiomycetes</taxon>
        <taxon>Serinales incertae sedis</taxon>
        <taxon>Babjeviella</taxon>
    </lineage>
</organism>
<feature type="transmembrane region" description="Helical" evidence="8">
    <location>
        <begin position="522"/>
        <end position="542"/>
    </location>
</feature>